<dbReference type="InterPro" id="IPR023346">
    <property type="entry name" value="Lysozyme-like_dom_sf"/>
</dbReference>
<dbReference type="CDD" id="cd16894">
    <property type="entry name" value="MltD-like"/>
    <property type="match status" value="1"/>
</dbReference>
<dbReference type="PANTHER" id="PTHR37423">
    <property type="entry name" value="SOLUBLE LYTIC MUREIN TRANSGLYCOSYLASE-RELATED"/>
    <property type="match status" value="1"/>
</dbReference>
<sequence>MLKTIVVTLILFLLGSCSGTQKTRQQEIPPAAIRTAPAVIPEVGTENAPANPLAQQSGTFPRTPQLETQVAFWRNVYSRWNRGQVALHDNKFMGLVYEVIELPGTIKDSYTPEQELLVKDKRFQLQAQLDELDQKLRAGVPLSAHENALALKITQSAGSRNAIQGSSERVRAQRGLREKFKRGLEISGRYHRAISDIFRNAGLPEDLAYLPHVESSFQTNAKSSVGATGIWQFTGSAAKSFMTVDESIDERLDPVIATHGAARYLKHAYSRLGSWPLALTSYNHGIGGISKAKERYGHDFDRMVKEYDGPQFGFASRNFYAEYLAARDIALQPQLYFPEGVMYERPLEHNRITLDSSLFVSDIARKYQVDQTTLNVINPAWSDKTRAGRVALAAGTHIWLPARNNWQSSSN</sequence>
<organism evidence="4 5">
    <name type="scientific">Candidatus Methylospira mobilis</name>
    <dbReference type="NCBI Taxonomy" id="1808979"/>
    <lineage>
        <taxon>Bacteria</taxon>
        <taxon>Pseudomonadati</taxon>
        <taxon>Pseudomonadota</taxon>
        <taxon>Gammaproteobacteria</taxon>
        <taxon>Methylococcales</taxon>
        <taxon>Methylococcaceae</taxon>
        <taxon>Candidatus Methylospira</taxon>
    </lineage>
</organism>
<dbReference type="KEGG" id="mmob:F6R98_08130"/>
<dbReference type="AlphaFoldDB" id="A0A5Q0BFJ0"/>
<comment type="similarity">
    <text evidence="1">Belongs to the transglycosylase Slt family.</text>
</comment>
<dbReference type="Pfam" id="PF01464">
    <property type="entry name" value="SLT"/>
    <property type="match status" value="1"/>
</dbReference>
<dbReference type="OrthoDB" id="9815002at2"/>
<dbReference type="SUPFAM" id="SSF53955">
    <property type="entry name" value="Lysozyme-like"/>
    <property type="match status" value="1"/>
</dbReference>
<keyword evidence="5" id="KW-1185">Reference proteome</keyword>
<dbReference type="EMBL" id="CP044205">
    <property type="protein sequence ID" value="QFY42590.1"/>
    <property type="molecule type" value="Genomic_DNA"/>
</dbReference>
<evidence type="ECO:0000259" key="3">
    <source>
        <dbReference type="Pfam" id="PF01464"/>
    </source>
</evidence>
<dbReference type="Proteomes" id="UP000325755">
    <property type="component" value="Chromosome"/>
</dbReference>
<dbReference type="PANTHER" id="PTHR37423:SF2">
    <property type="entry name" value="MEMBRANE-BOUND LYTIC MUREIN TRANSGLYCOSYLASE C"/>
    <property type="match status" value="1"/>
</dbReference>
<accession>A0A5Q0BFJ0</accession>
<feature type="signal peptide" evidence="2">
    <location>
        <begin position="1"/>
        <end position="19"/>
    </location>
</feature>
<evidence type="ECO:0000313" key="5">
    <source>
        <dbReference type="Proteomes" id="UP000325755"/>
    </source>
</evidence>
<proteinExistence type="inferred from homology"/>
<dbReference type="PROSITE" id="PS51257">
    <property type="entry name" value="PROKAR_LIPOPROTEIN"/>
    <property type="match status" value="1"/>
</dbReference>
<evidence type="ECO:0000313" key="4">
    <source>
        <dbReference type="EMBL" id="QFY42590.1"/>
    </source>
</evidence>
<name>A0A5Q0BFJ0_9GAMM</name>
<evidence type="ECO:0000256" key="2">
    <source>
        <dbReference type="SAM" id="SignalP"/>
    </source>
</evidence>
<dbReference type="InParanoid" id="A0A5Q0BFJ0"/>
<dbReference type="Gene3D" id="1.10.530.10">
    <property type="match status" value="1"/>
</dbReference>
<dbReference type="InterPro" id="IPR008258">
    <property type="entry name" value="Transglycosylase_SLT_dom_1"/>
</dbReference>
<protein>
    <submittedName>
        <fullName evidence="4">Lytic transglycosylase domain-containing protein</fullName>
    </submittedName>
</protein>
<feature type="chain" id="PRO_5024931802" evidence="2">
    <location>
        <begin position="20"/>
        <end position="411"/>
    </location>
</feature>
<dbReference type="RefSeq" id="WP_153248585.1">
    <property type="nucleotide sequence ID" value="NZ_CP044205.1"/>
</dbReference>
<gene>
    <name evidence="4" type="ORF">F6R98_08130</name>
</gene>
<reference evidence="4 5" key="1">
    <citation type="submission" date="2019-09" db="EMBL/GenBank/DDBJ databases">
        <title>Ecophysiology of the spiral-shaped methanotroph Methylospira mobilis as revealed by the complete genome sequence.</title>
        <authorList>
            <person name="Oshkin I.Y."/>
            <person name="Dedysh S.N."/>
            <person name="Miroshnikov K."/>
            <person name="Danilova O.V."/>
            <person name="Hakobyan A."/>
            <person name="Liesack W."/>
        </authorList>
    </citation>
    <scope>NUCLEOTIDE SEQUENCE [LARGE SCALE GENOMIC DNA]</scope>
    <source>
        <strain evidence="4 5">Shm1</strain>
    </source>
</reference>
<evidence type="ECO:0000256" key="1">
    <source>
        <dbReference type="ARBA" id="ARBA00007734"/>
    </source>
</evidence>
<keyword evidence="2" id="KW-0732">Signal</keyword>
<feature type="domain" description="Transglycosylase SLT" evidence="3">
    <location>
        <begin position="203"/>
        <end position="297"/>
    </location>
</feature>